<name>A0A8R7PR63_TRIUA</name>
<dbReference type="Gramene" id="TuG1812G0300001738.01.T01">
    <property type="protein sequence ID" value="TuG1812G0300001738.01.T01"/>
    <property type="gene ID" value="TuG1812G0300001738.01"/>
</dbReference>
<organism evidence="1 2">
    <name type="scientific">Triticum urartu</name>
    <name type="common">Red wild einkorn</name>
    <name type="synonym">Crithodium urartu</name>
    <dbReference type="NCBI Taxonomy" id="4572"/>
    <lineage>
        <taxon>Eukaryota</taxon>
        <taxon>Viridiplantae</taxon>
        <taxon>Streptophyta</taxon>
        <taxon>Embryophyta</taxon>
        <taxon>Tracheophyta</taxon>
        <taxon>Spermatophyta</taxon>
        <taxon>Magnoliopsida</taxon>
        <taxon>Liliopsida</taxon>
        <taxon>Poales</taxon>
        <taxon>Poaceae</taxon>
        <taxon>BOP clade</taxon>
        <taxon>Pooideae</taxon>
        <taxon>Triticodae</taxon>
        <taxon>Triticeae</taxon>
        <taxon>Triticinae</taxon>
        <taxon>Triticum</taxon>
    </lineage>
</organism>
<sequence>MQNVLCDSLTCELDHGGVDRDVGHIAHSTYASLRTMQAALHSSEKTRHILIFAILQQIVFIKG</sequence>
<protein>
    <submittedName>
        <fullName evidence="1">Uncharacterized protein</fullName>
    </submittedName>
</protein>
<evidence type="ECO:0000313" key="2">
    <source>
        <dbReference type="Proteomes" id="UP000015106"/>
    </source>
</evidence>
<dbReference type="Proteomes" id="UP000015106">
    <property type="component" value="Chromosome 3"/>
</dbReference>
<accession>A0A8R7PR63</accession>
<keyword evidence="2" id="KW-1185">Reference proteome</keyword>
<reference evidence="1" key="3">
    <citation type="submission" date="2022-06" db="UniProtKB">
        <authorList>
            <consortium name="EnsemblPlants"/>
        </authorList>
    </citation>
    <scope>IDENTIFICATION</scope>
</reference>
<proteinExistence type="predicted"/>
<dbReference type="AlphaFoldDB" id="A0A8R7PR63"/>
<reference evidence="1" key="2">
    <citation type="submission" date="2018-03" db="EMBL/GenBank/DDBJ databases">
        <title>The Triticum urartu genome reveals the dynamic nature of wheat genome evolution.</title>
        <authorList>
            <person name="Ling H."/>
            <person name="Ma B."/>
            <person name="Shi X."/>
            <person name="Liu H."/>
            <person name="Dong L."/>
            <person name="Sun H."/>
            <person name="Cao Y."/>
            <person name="Gao Q."/>
            <person name="Zheng S."/>
            <person name="Li Y."/>
            <person name="Yu Y."/>
            <person name="Du H."/>
            <person name="Qi M."/>
            <person name="Li Y."/>
            <person name="Yu H."/>
            <person name="Cui Y."/>
            <person name="Wang N."/>
            <person name="Chen C."/>
            <person name="Wu H."/>
            <person name="Zhao Y."/>
            <person name="Zhang J."/>
            <person name="Li Y."/>
            <person name="Zhou W."/>
            <person name="Zhang B."/>
            <person name="Hu W."/>
            <person name="Eijk M."/>
            <person name="Tang J."/>
            <person name="Witsenboer H."/>
            <person name="Zhao S."/>
            <person name="Li Z."/>
            <person name="Zhang A."/>
            <person name="Wang D."/>
            <person name="Liang C."/>
        </authorList>
    </citation>
    <scope>NUCLEOTIDE SEQUENCE [LARGE SCALE GENOMIC DNA]</scope>
    <source>
        <strain evidence="1">cv. G1812</strain>
    </source>
</reference>
<reference evidence="2" key="1">
    <citation type="journal article" date="2013" name="Nature">
        <title>Draft genome of the wheat A-genome progenitor Triticum urartu.</title>
        <authorList>
            <person name="Ling H.Q."/>
            <person name="Zhao S."/>
            <person name="Liu D."/>
            <person name="Wang J."/>
            <person name="Sun H."/>
            <person name="Zhang C."/>
            <person name="Fan H."/>
            <person name="Li D."/>
            <person name="Dong L."/>
            <person name="Tao Y."/>
            <person name="Gao C."/>
            <person name="Wu H."/>
            <person name="Li Y."/>
            <person name="Cui Y."/>
            <person name="Guo X."/>
            <person name="Zheng S."/>
            <person name="Wang B."/>
            <person name="Yu K."/>
            <person name="Liang Q."/>
            <person name="Yang W."/>
            <person name="Lou X."/>
            <person name="Chen J."/>
            <person name="Feng M."/>
            <person name="Jian J."/>
            <person name="Zhang X."/>
            <person name="Luo G."/>
            <person name="Jiang Y."/>
            <person name="Liu J."/>
            <person name="Wang Z."/>
            <person name="Sha Y."/>
            <person name="Zhang B."/>
            <person name="Wu H."/>
            <person name="Tang D."/>
            <person name="Shen Q."/>
            <person name="Xue P."/>
            <person name="Zou S."/>
            <person name="Wang X."/>
            <person name="Liu X."/>
            <person name="Wang F."/>
            <person name="Yang Y."/>
            <person name="An X."/>
            <person name="Dong Z."/>
            <person name="Zhang K."/>
            <person name="Zhang X."/>
            <person name="Luo M.C."/>
            <person name="Dvorak J."/>
            <person name="Tong Y."/>
            <person name="Wang J."/>
            <person name="Yang H."/>
            <person name="Li Z."/>
            <person name="Wang D."/>
            <person name="Zhang A."/>
            <person name="Wang J."/>
        </authorList>
    </citation>
    <scope>NUCLEOTIDE SEQUENCE</scope>
    <source>
        <strain evidence="2">cv. G1812</strain>
    </source>
</reference>
<dbReference type="EnsemblPlants" id="TuG1812G0300001738.01.T01">
    <property type="protein sequence ID" value="TuG1812G0300001738.01.T01"/>
    <property type="gene ID" value="TuG1812G0300001738.01"/>
</dbReference>
<evidence type="ECO:0000313" key="1">
    <source>
        <dbReference type="EnsemblPlants" id="TuG1812G0300001738.01.T01"/>
    </source>
</evidence>